<evidence type="ECO:0000256" key="2">
    <source>
        <dbReference type="ARBA" id="ARBA00010671"/>
    </source>
</evidence>
<name>A0AAW6NJL4_ENTCL</name>
<evidence type="ECO:0000256" key="1">
    <source>
        <dbReference type="ARBA" id="ARBA00001933"/>
    </source>
</evidence>
<evidence type="ECO:0000313" key="7">
    <source>
        <dbReference type="EMBL" id="MDF3636539.1"/>
    </source>
</evidence>
<dbReference type="PANTHER" id="PTHR45229:SF1">
    <property type="entry name" value="INDUCIBLE ORNITHINE DECARBOXYLASE"/>
    <property type="match status" value="1"/>
</dbReference>
<keyword evidence="5" id="KW-0456">Lyase</keyword>
<dbReference type="AlphaFoldDB" id="A0AAW6NJL4"/>
<dbReference type="GO" id="GO:0030170">
    <property type="term" value="F:pyridoxal phosphate binding"/>
    <property type="evidence" value="ECO:0007669"/>
    <property type="project" value="TreeGrafter"/>
</dbReference>
<dbReference type="GO" id="GO:0005829">
    <property type="term" value="C:cytosol"/>
    <property type="evidence" value="ECO:0007669"/>
    <property type="project" value="TreeGrafter"/>
</dbReference>
<dbReference type="Pfam" id="PF01276">
    <property type="entry name" value="OKR_DC_1"/>
    <property type="match status" value="1"/>
</dbReference>
<dbReference type="InterPro" id="IPR015421">
    <property type="entry name" value="PyrdxlP-dep_Trfase_major"/>
</dbReference>
<dbReference type="InterPro" id="IPR011193">
    <property type="entry name" value="Orn/lys/arg_de-COase"/>
</dbReference>
<dbReference type="RefSeq" id="WP_276201316.1">
    <property type="nucleotide sequence ID" value="NZ_JARJGR010000645.1"/>
</dbReference>
<comment type="cofactor">
    <cofactor evidence="1">
        <name>pyridoxal 5'-phosphate</name>
        <dbReference type="ChEBI" id="CHEBI:597326"/>
    </cofactor>
</comment>
<dbReference type="InterPro" id="IPR005308">
    <property type="entry name" value="OKR_de-COase_N"/>
</dbReference>
<evidence type="ECO:0000256" key="5">
    <source>
        <dbReference type="ARBA" id="ARBA00023239"/>
    </source>
</evidence>
<dbReference type="InterPro" id="IPR027464">
    <property type="entry name" value="Ornithine_deCO2ase_N"/>
</dbReference>
<dbReference type="Gene3D" id="3.40.50.220">
    <property type="match status" value="1"/>
</dbReference>
<comment type="similarity">
    <text evidence="2">Belongs to the Orn/Lys/Arg decarboxylase class-I family.</text>
</comment>
<dbReference type="SUPFAM" id="SSF53383">
    <property type="entry name" value="PLP-dependent transferases"/>
    <property type="match status" value="1"/>
</dbReference>
<dbReference type="InterPro" id="IPR015424">
    <property type="entry name" value="PyrdxlP-dep_Trfase"/>
</dbReference>
<proteinExistence type="inferred from homology"/>
<dbReference type="Proteomes" id="UP001215180">
    <property type="component" value="Unassembled WGS sequence"/>
</dbReference>
<comment type="caution">
    <text evidence="7">The sequence shown here is derived from an EMBL/GenBank/DDBJ whole genome shotgun (WGS) entry which is preliminary data.</text>
</comment>
<dbReference type="Pfam" id="PF03709">
    <property type="entry name" value="OKR_DC_1_N"/>
    <property type="match status" value="1"/>
</dbReference>
<dbReference type="InterPro" id="IPR011006">
    <property type="entry name" value="CheY-like_superfamily"/>
</dbReference>
<dbReference type="FunFam" id="3.40.640.10:FF:000008">
    <property type="entry name" value="Lysine decarboxylase, inducible"/>
    <property type="match status" value="1"/>
</dbReference>
<evidence type="ECO:0000259" key="6">
    <source>
        <dbReference type="PROSITE" id="PS00703"/>
    </source>
</evidence>
<sequence>VSRACPECFTTSRDIVDITASDYIDVAAVVLAVSDIFNGAIEEIEATGFGIPVFIATHKEERVPAEFLSRIHGVFEYSDTSNAYYARQLEAAAQKYETQLRPPFFRALVDYVQQGNSAFDCPGHQGGQFFRRHPAGNQFVDFFGETLFRADLCNADVAMGDLLIHEGAPCIAQQHAAKVFNADKTYFVLNGTSSSNKVVLNALLTPGDLVLFDRNNHKSNHHGALLQAGATPVYLETARNPYGFIGGIDAHCFDESYLRELVSEVAPGRARDERPFRLAVIQLGTYDGTIYNARQVVDKIGHLCDYILFDSAWVGYEQFIPMMADCSPLLLELNENDPGILVTQSVHKQQAGFSQTSQIHKKDSHIKGQARYVPHKRLNNAFMMHASTSPFYPLFAAL</sequence>
<evidence type="ECO:0000256" key="3">
    <source>
        <dbReference type="ARBA" id="ARBA00022793"/>
    </source>
</evidence>
<reference evidence="7" key="1">
    <citation type="submission" date="2023-03" db="EMBL/GenBank/DDBJ databases">
        <title>A Study on Prevalence and Characterization of Enterobacter cloacae strains in China.</title>
        <authorList>
            <person name="Zheng Z."/>
        </authorList>
    </citation>
    <scope>NUCLEOTIDE SEQUENCE</scope>
    <source>
        <strain evidence="7">EC77</strain>
    </source>
</reference>
<keyword evidence="4" id="KW-0663">Pyridoxal phosphate</keyword>
<dbReference type="GO" id="GO:0004586">
    <property type="term" value="F:ornithine decarboxylase activity"/>
    <property type="evidence" value="ECO:0007669"/>
    <property type="project" value="TreeGrafter"/>
</dbReference>
<feature type="non-terminal residue" evidence="7">
    <location>
        <position position="1"/>
    </location>
</feature>
<evidence type="ECO:0000313" key="8">
    <source>
        <dbReference type="Proteomes" id="UP001215180"/>
    </source>
</evidence>
<dbReference type="InterPro" id="IPR000310">
    <property type="entry name" value="Orn/Lys/Arg_deCO2ase_major_dom"/>
</dbReference>
<dbReference type="PROSITE" id="PS00703">
    <property type="entry name" value="OKR_DC_1"/>
    <property type="match status" value="1"/>
</dbReference>
<dbReference type="EMBL" id="JARJGR010000645">
    <property type="protein sequence ID" value="MDF3636539.1"/>
    <property type="molecule type" value="Genomic_DNA"/>
</dbReference>
<organism evidence="7 8">
    <name type="scientific">Enterobacter cloacae</name>
    <dbReference type="NCBI Taxonomy" id="550"/>
    <lineage>
        <taxon>Bacteria</taxon>
        <taxon>Pseudomonadati</taxon>
        <taxon>Pseudomonadota</taxon>
        <taxon>Gammaproteobacteria</taxon>
        <taxon>Enterobacterales</taxon>
        <taxon>Enterobacteriaceae</taxon>
        <taxon>Enterobacter</taxon>
        <taxon>Enterobacter cloacae complex</taxon>
    </lineage>
</organism>
<protein>
    <submittedName>
        <fullName evidence="7">Orn/Lys/Arg decarboxylase N-terminal domain-containing protein</fullName>
    </submittedName>
</protein>
<feature type="domain" description="Orn/Lys/Arg decarboxylases family 1 pyridoxal-P attachment site" evidence="6">
    <location>
        <begin position="343"/>
        <end position="357"/>
    </location>
</feature>
<dbReference type="CDD" id="cd00615">
    <property type="entry name" value="Orn_deC_like"/>
    <property type="match status" value="1"/>
</dbReference>
<dbReference type="PANTHER" id="PTHR45229">
    <property type="entry name" value="CONSTITUTIVE ORNITHINE DECARBOXYLASE"/>
    <property type="match status" value="1"/>
</dbReference>
<dbReference type="SUPFAM" id="SSF52172">
    <property type="entry name" value="CheY-like"/>
    <property type="match status" value="1"/>
</dbReference>
<dbReference type="GO" id="GO:0006520">
    <property type="term" value="P:amino acid metabolic process"/>
    <property type="evidence" value="ECO:0007669"/>
    <property type="project" value="InterPro"/>
</dbReference>
<keyword evidence="3" id="KW-0210">Decarboxylase</keyword>
<accession>A0AAW6NJL4</accession>
<feature type="non-terminal residue" evidence="7">
    <location>
        <position position="398"/>
    </location>
</feature>
<gene>
    <name evidence="7" type="ORF">P3S46_04830</name>
</gene>
<dbReference type="Gene3D" id="3.40.640.10">
    <property type="entry name" value="Type I PLP-dependent aspartate aminotransferase-like (Major domain)"/>
    <property type="match status" value="1"/>
</dbReference>
<evidence type="ECO:0000256" key="4">
    <source>
        <dbReference type="ARBA" id="ARBA00022898"/>
    </source>
</evidence>